<keyword evidence="1" id="KW-0175">Coiled coil</keyword>
<name>A0A8X6TIP4_NEPPI</name>
<sequence>MSLAYAECPLDIRESLAAQYFIDAIRDEDTQHSTRLMHAKDLKSALAYSMKYEVARTVSKTSKHVRSLEVEDNSKKKEDKFESLLNRLEKVLNNCITEKKNATRRNPNVICWQCN</sequence>
<organism evidence="2 3">
    <name type="scientific">Nephila pilipes</name>
    <name type="common">Giant wood spider</name>
    <name type="synonym">Nephila maculata</name>
    <dbReference type="NCBI Taxonomy" id="299642"/>
    <lineage>
        <taxon>Eukaryota</taxon>
        <taxon>Metazoa</taxon>
        <taxon>Ecdysozoa</taxon>
        <taxon>Arthropoda</taxon>
        <taxon>Chelicerata</taxon>
        <taxon>Arachnida</taxon>
        <taxon>Araneae</taxon>
        <taxon>Araneomorphae</taxon>
        <taxon>Entelegynae</taxon>
        <taxon>Araneoidea</taxon>
        <taxon>Nephilidae</taxon>
        <taxon>Nephila</taxon>
    </lineage>
</organism>
<dbReference type="Proteomes" id="UP000887013">
    <property type="component" value="Unassembled WGS sequence"/>
</dbReference>
<evidence type="ECO:0000313" key="3">
    <source>
        <dbReference type="Proteomes" id="UP000887013"/>
    </source>
</evidence>
<comment type="caution">
    <text evidence="2">The sequence shown here is derived from an EMBL/GenBank/DDBJ whole genome shotgun (WGS) entry which is preliminary data.</text>
</comment>
<feature type="coiled-coil region" evidence="1">
    <location>
        <begin position="74"/>
        <end position="105"/>
    </location>
</feature>
<evidence type="ECO:0000256" key="1">
    <source>
        <dbReference type="SAM" id="Coils"/>
    </source>
</evidence>
<accession>A0A8X6TIP4</accession>
<keyword evidence="3" id="KW-1185">Reference proteome</keyword>
<proteinExistence type="predicted"/>
<evidence type="ECO:0000313" key="2">
    <source>
        <dbReference type="EMBL" id="GFT13971.1"/>
    </source>
</evidence>
<protein>
    <submittedName>
        <fullName evidence="2">CCHC-type domain-containing protein</fullName>
    </submittedName>
</protein>
<dbReference type="OrthoDB" id="6443416at2759"/>
<reference evidence="2" key="1">
    <citation type="submission" date="2020-08" db="EMBL/GenBank/DDBJ databases">
        <title>Multicomponent nature underlies the extraordinary mechanical properties of spider dragline silk.</title>
        <authorList>
            <person name="Kono N."/>
            <person name="Nakamura H."/>
            <person name="Mori M."/>
            <person name="Yoshida Y."/>
            <person name="Ohtoshi R."/>
            <person name="Malay A.D."/>
            <person name="Moran D.A.P."/>
            <person name="Tomita M."/>
            <person name="Numata K."/>
            <person name="Arakawa K."/>
        </authorList>
    </citation>
    <scope>NUCLEOTIDE SEQUENCE</scope>
</reference>
<gene>
    <name evidence="2" type="primary">AVEN_60340_1</name>
    <name evidence="2" type="ORF">NPIL_231421</name>
</gene>
<dbReference type="EMBL" id="BMAW01009469">
    <property type="protein sequence ID" value="GFT13971.1"/>
    <property type="molecule type" value="Genomic_DNA"/>
</dbReference>
<dbReference type="AlphaFoldDB" id="A0A8X6TIP4"/>